<reference evidence="1 2" key="1">
    <citation type="journal article" date="2007" name="Proc. Natl. Acad. Sci. U.S.A.">
        <title>Genome sequencing and comparative analysis of Saccharomyces cerevisiae strain YJM789.</title>
        <authorList>
            <person name="Wei W."/>
            <person name="McCusker J.H."/>
            <person name="Hyman R.W."/>
            <person name="Jones T."/>
            <person name="Ning Y."/>
            <person name="Cao Z."/>
            <person name="Gu Z."/>
            <person name="Bruno D."/>
            <person name="Miranda M."/>
            <person name="Nguyen M."/>
            <person name="Wilhelmy J."/>
            <person name="Komp C."/>
            <person name="Tamse R."/>
            <person name="Wang X."/>
            <person name="Jia P."/>
            <person name="Luedi P."/>
            <person name="Oefner P.J."/>
            <person name="David L."/>
            <person name="Dietrich F.S."/>
            <person name="Li Y."/>
            <person name="Davis R.W."/>
            <person name="Steinmetz L.M."/>
        </authorList>
    </citation>
    <scope>NUCLEOTIDE SEQUENCE [LARGE SCALE GENOMIC DNA]</scope>
    <source>
        <strain evidence="1 2">YJM789</strain>
    </source>
</reference>
<organism evidence="1 2">
    <name type="scientific">Saccharomyces cerevisiae (strain YJM789)</name>
    <name type="common">Baker's yeast</name>
    <dbReference type="NCBI Taxonomy" id="307796"/>
    <lineage>
        <taxon>Eukaryota</taxon>
        <taxon>Fungi</taxon>
        <taxon>Dikarya</taxon>
        <taxon>Ascomycota</taxon>
        <taxon>Saccharomycotina</taxon>
        <taxon>Saccharomycetes</taxon>
        <taxon>Saccharomycetales</taxon>
        <taxon>Saccharomycetaceae</taxon>
        <taxon>Saccharomyces</taxon>
    </lineage>
</organism>
<dbReference type="HOGENOM" id="CLU_3160240_0_0_1"/>
<dbReference type="AlphaFoldDB" id="A6ZRV4"/>
<comment type="caution">
    <text evidence="1">The sequence shown here is derived from an EMBL/GenBank/DDBJ whole genome shotgun (WGS) entry which is preliminary data.</text>
</comment>
<evidence type="ECO:0000313" key="1">
    <source>
        <dbReference type="EMBL" id="EDN62686.1"/>
    </source>
</evidence>
<proteinExistence type="predicted"/>
<protein>
    <submittedName>
        <fullName evidence="1">Conserved protein</fullName>
    </submittedName>
</protein>
<evidence type="ECO:0000313" key="2">
    <source>
        <dbReference type="Proteomes" id="UP000007060"/>
    </source>
</evidence>
<name>A6ZRV4_YEAS7</name>
<gene>
    <name evidence="1" type="ORF">SCY_4665</name>
</gene>
<dbReference type="Proteomes" id="UP000007060">
    <property type="component" value="Unassembled WGS sequence"/>
</dbReference>
<dbReference type="EMBL" id="AAFW02000067">
    <property type="protein sequence ID" value="EDN62686.1"/>
    <property type="molecule type" value="Genomic_DNA"/>
</dbReference>
<sequence>MQVGFVSQTNCRSFPACIVFLFQMSQRQRSFNANLRVFKSKCKKIYIG</sequence>
<accession>A6ZRV4</accession>